<sequence length="461" mass="50523">MSQGKRTSTASTSAILIQDSSCGSSSGSASASPQPSPKKRGRHTDQPISANASSPRSNNEPSKSLKSVIVVDSDDDDVRVSSKYDDVVDIACPDSNSTPRFLHGCIRTTPIPGFSDPDNSVHLSQLIAPDGLQKAIISTFVLDFNWLLSMLPPSTRLCLIRHWDPGTGDRPGVFQITENIVAVHPSVARYGSIHAKFAVLFYPTYVRVIVSSANYIPYDWEAIQNVVYVQDFSYRNGPNQAASRSGDPDPKQFGLTLIAMLEAMGAPKSVVESISTIDFSTATGYLVASVPRASDPYLQVSESQHTADSEHEPISTHELQFGLNRLRQLSRNMYPPDYTPSKIQYISSSLGYNEPDFIFTMIDALCPRPPPYDGSQGSPPKHRWPSPEALQIGFPTYRQVVESRFGLAGGGTIFLNRVAYLRDAFPKKSLYKYQSKQMGILSHAKVAVVSGGYGKYKDKAW</sequence>
<proteinExistence type="predicted"/>
<comment type="caution">
    <text evidence="1">The sequence shown here is derived from an EMBL/GenBank/DDBJ whole genome shotgun (WGS) entry which is preliminary data.</text>
</comment>
<reference evidence="1" key="1">
    <citation type="submission" date="2022-06" db="EMBL/GenBank/DDBJ databases">
        <title>Phylogenomic reconstructions and comparative analyses of Kickxellomycotina fungi.</title>
        <authorList>
            <person name="Reynolds N.K."/>
            <person name="Stajich J.E."/>
            <person name="Barry K."/>
            <person name="Grigoriev I.V."/>
            <person name="Crous P."/>
            <person name="Smith M.E."/>
        </authorList>
    </citation>
    <scope>NUCLEOTIDE SEQUENCE</scope>
    <source>
        <strain evidence="1">RSA 2271</strain>
    </source>
</reference>
<protein>
    <submittedName>
        <fullName evidence="1">Uncharacterized protein</fullName>
    </submittedName>
</protein>
<name>A0ACC1HTD0_9FUNG</name>
<accession>A0ACC1HTD0</accession>
<dbReference type="EMBL" id="JAMZIH010001018">
    <property type="protein sequence ID" value="KAJ1678595.1"/>
    <property type="molecule type" value="Genomic_DNA"/>
</dbReference>
<dbReference type="Proteomes" id="UP001145114">
    <property type="component" value="Unassembled WGS sequence"/>
</dbReference>
<gene>
    <name evidence="1" type="ORF">EV182_003731</name>
</gene>
<evidence type="ECO:0000313" key="2">
    <source>
        <dbReference type="Proteomes" id="UP001145114"/>
    </source>
</evidence>
<evidence type="ECO:0000313" key="1">
    <source>
        <dbReference type="EMBL" id="KAJ1678595.1"/>
    </source>
</evidence>
<organism evidence="1 2">
    <name type="scientific">Spiromyces aspiralis</name>
    <dbReference type="NCBI Taxonomy" id="68401"/>
    <lineage>
        <taxon>Eukaryota</taxon>
        <taxon>Fungi</taxon>
        <taxon>Fungi incertae sedis</taxon>
        <taxon>Zoopagomycota</taxon>
        <taxon>Kickxellomycotina</taxon>
        <taxon>Kickxellomycetes</taxon>
        <taxon>Kickxellales</taxon>
        <taxon>Kickxellaceae</taxon>
        <taxon>Spiromyces</taxon>
    </lineage>
</organism>
<feature type="non-terminal residue" evidence="1">
    <location>
        <position position="461"/>
    </location>
</feature>
<keyword evidence="2" id="KW-1185">Reference proteome</keyword>